<name>A0A4Y7RSG1_COPMI</name>
<comment type="caution">
    <text evidence="2">The sequence shown here is derived from an EMBL/GenBank/DDBJ whole genome shotgun (WGS) entry which is preliminary data.</text>
</comment>
<organism evidence="2 3">
    <name type="scientific">Coprinellus micaceus</name>
    <name type="common">Glistening ink-cap mushroom</name>
    <name type="synonym">Coprinus micaceus</name>
    <dbReference type="NCBI Taxonomy" id="71717"/>
    <lineage>
        <taxon>Eukaryota</taxon>
        <taxon>Fungi</taxon>
        <taxon>Dikarya</taxon>
        <taxon>Basidiomycota</taxon>
        <taxon>Agaricomycotina</taxon>
        <taxon>Agaricomycetes</taxon>
        <taxon>Agaricomycetidae</taxon>
        <taxon>Agaricales</taxon>
        <taxon>Agaricineae</taxon>
        <taxon>Psathyrellaceae</taxon>
        <taxon>Coprinellus</taxon>
    </lineage>
</organism>
<feature type="compositionally biased region" description="Polar residues" evidence="1">
    <location>
        <begin position="51"/>
        <end position="60"/>
    </location>
</feature>
<sequence length="139" mass="15061">MPTQVALTDFILSRPNATLGAGGPRNKKESTLQRGIAAGLPTDSIPMGQMRGNQAPTNLPASGKQAVVKIQIPPVLKNPDGSYNDMMVYTAETGLRLHGFYDVIRTKTISQLKGYFSAEIKSRDEFAVKVSEVLASQPW</sequence>
<evidence type="ECO:0000313" key="2">
    <source>
        <dbReference type="EMBL" id="TEB11612.1"/>
    </source>
</evidence>
<dbReference type="AlphaFoldDB" id="A0A4Y7RSG1"/>
<accession>A0A4Y7RSG1</accession>
<evidence type="ECO:0000256" key="1">
    <source>
        <dbReference type="SAM" id="MobiDB-lite"/>
    </source>
</evidence>
<protein>
    <submittedName>
        <fullName evidence="2">Uncharacterized protein</fullName>
    </submittedName>
</protein>
<keyword evidence="3" id="KW-1185">Reference proteome</keyword>
<gene>
    <name evidence="2" type="ORF">FA13DRAFT_1722032</name>
</gene>
<reference evidence="2 3" key="1">
    <citation type="journal article" date="2019" name="Nat. Ecol. Evol.">
        <title>Megaphylogeny resolves global patterns of mushroom evolution.</title>
        <authorList>
            <person name="Varga T."/>
            <person name="Krizsan K."/>
            <person name="Foldi C."/>
            <person name="Dima B."/>
            <person name="Sanchez-Garcia M."/>
            <person name="Sanchez-Ramirez S."/>
            <person name="Szollosi G.J."/>
            <person name="Szarkandi J.G."/>
            <person name="Papp V."/>
            <person name="Albert L."/>
            <person name="Andreopoulos W."/>
            <person name="Angelini C."/>
            <person name="Antonin V."/>
            <person name="Barry K.W."/>
            <person name="Bougher N.L."/>
            <person name="Buchanan P."/>
            <person name="Buyck B."/>
            <person name="Bense V."/>
            <person name="Catcheside P."/>
            <person name="Chovatia M."/>
            <person name="Cooper J."/>
            <person name="Damon W."/>
            <person name="Desjardin D."/>
            <person name="Finy P."/>
            <person name="Geml J."/>
            <person name="Haridas S."/>
            <person name="Hughes K."/>
            <person name="Justo A."/>
            <person name="Karasinski D."/>
            <person name="Kautmanova I."/>
            <person name="Kiss B."/>
            <person name="Kocsube S."/>
            <person name="Kotiranta H."/>
            <person name="LaButti K.M."/>
            <person name="Lechner B.E."/>
            <person name="Liimatainen K."/>
            <person name="Lipzen A."/>
            <person name="Lukacs Z."/>
            <person name="Mihaltcheva S."/>
            <person name="Morgado L.N."/>
            <person name="Niskanen T."/>
            <person name="Noordeloos M.E."/>
            <person name="Ohm R.A."/>
            <person name="Ortiz-Santana B."/>
            <person name="Ovrebo C."/>
            <person name="Racz N."/>
            <person name="Riley R."/>
            <person name="Savchenko A."/>
            <person name="Shiryaev A."/>
            <person name="Soop K."/>
            <person name="Spirin V."/>
            <person name="Szebenyi C."/>
            <person name="Tomsovsky M."/>
            <person name="Tulloss R.E."/>
            <person name="Uehling J."/>
            <person name="Grigoriev I.V."/>
            <person name="Vagvolgyi C."/>
            <person name="Papp T."/>
            <person name="Martin F.M."/>
            <person name="Miettinen O."/>
            <person name="Hibbett D.S."/>
            <person name="Nagy L.G."/>
        </authorList>
    </citation>
    <scope>NUCLEOTIDE SEQUENCE [LARGE SCALE GENOMIC DNA]</scope>
    <source>
        <strain evidence="2 3">FP101781</strain>
    </source>
</reference>
<dbReference type="EMBL" id="QPFP01000443">
    <property type="protein sequence ID" value="TEB11612.1"/>
    <property type="molecule type" value="Genomic_DNA"/>
</dbReference>
<proteinExistence type="predicted"/>
<dbReference type="OrthoDB" id="194358at2759"/>
<dbReference type="STRING" id="71717.A0A4Y7RSG1"/>
<feature type="region of interest" description="Disordered" evidence="1">
    <location>
        <begin position="39"/>
        <end position="62"/>
    </location>
</feature>
<evidence type="ECO:0000313" key="3">
    <source>
        <dbReference type="Proteomes" id="UP000298030"/>
    </source>
</evidence>
<dbReference type="Proteomes" id="UP000298030">
    <property type="component" value="Unassembled WGS sequence"/>
</dbReference>